<dbReference type="EMBL" id="CP039375">
    <property type="protein sequence ID" value="QCD67004.1"/>
    <property type="molecule type" value="Genomic_DNA"/>
</dbReference>
<organism evidence="4 5">
    <name type="scientific">Halomicrobium mukohataei</name>
    <dbReference type="NCBI Taxonomy" id="57705"/>
    <lineage>
        <taxon>Archaea</taxon>
        <taxon>Methanobacteriati</taxon>
        <taxon>Methanobacteriota</taxon>
        <taxon>Stenosarchaea group</taxon>
        <taxon>Halobacteria</taxon>
        <taxon>Halobacteriales</taxon>
        <taxon>Haloarculaceae</taxon>
        <taxon>Halomicrobium</taxon>
    </lineage>
</organism>
<dbReference type="Gene3D" id="3.40.50.1820">
    <property type="entry name" value="alpha/beta hydrolase"/>
    <property type="match status" value="1"/>
</dbReference>
<dbReference type="OMA" id="YEGMGHG"/>
<evidence type="ECO:0000256" key="1">
    <source>
        <dbReference type="ARBA" id="ARBA00006499"/>
    </source>
</evidence>
<dbReference type="GO" id="GO:0016787">
    <property type="term" value="F:hydrolase activity"/>
    <property type="evidence" value="ECO:0007669"/>
    <property type="project" value="UniProtKB-KW"/>
</dbReference>
<name>A0A4D6KFY8_9EURY</name>
<dbReference type="Proteomes" id="UP000297053">
    <property type="component" value="Chromosome"/>
</dbReference>
<keyword evidence="2" id="KW-0378">Hydrolase</keyword>
<dbReference type="InterPro" id="IPR050565">
    <property type="entry name" value="LYPA1-2/EST-like"/>
</dbReference>
<dbReference type="RefSeq" id="WP_015763449.1">
    <property type="nucleotide sequence ID" value="NZ_CP039375.1"/>
</dbReference>
<dbReference type="SUPFAM" id="SSF53474">
    <property type="entry name" value="alpha/beta-Hydrolases"/>
    <property type="match status" value="1"/>
</dbReference>
<accession>A0A4D6KFY8</accession>
<gene>
    <name evidence="4" type="ORF">E5139_15630</name>
</gene>
<feature type="domain" description="Phospholipase/carboxylesterase/thioesterase" evidence="3">
    <location>
        <begin position="18"/>
        <end position="209"/>
    </location>
</feature>
<evidence type="ECO:0000313" key="4">
    <source>
        <dbReference type="EMBL" id="QCD67004.1"/>
    </source>
</evidence>
<dbReference type="KEGG" id="halz:E5139_15630"/>
<dbReference type="Pfam" id="PF02230">
    <property type="entry name" value="Abhydrolase_2"/>
    <property type="match status" value="1"/>
</dbReference>
<evidence type="ECO:0000256" key="2">
    <source>
        <dbReference type="ARBA" id="ARBA00022801"/>
    </source>
</evidence>
<reference evidence="4 5" key="1">
    <citation type="submission" date="2019-04" db="EMBL/GenBank/DDBJ databases">
        <title>Complete genome sequence of Arthrobacter sp. ZXY-2 associated with effective atrazine degradation and salt adaptation.</title>
        <authorList>
            <person name="Zhao X."/>
        </authorList>
    </citation>
    <scope>NUCLEOTIDE SEQUENCE [LARGE SCALE GENOMIC DNA]</scope>
    <source>
        <strain evidence="5">ZP60</strain>
    </source>
</reference>
<evidence type="ECO:0000313" key="5">
    <source>
        <dbReference type="Proteomes" id="UP000297053"/>
    </source>
</evidence>
<proteinExistence type="inferred from homology"/>
<comment type="similarity">
    <text evidence="1">Belongs to the AB hydrolase superfamily. AB hydrolase 2 family.</text>
</comment>
<sequence>MSEPHADQPVHTAGTPLDDASVAVVMIHGRGARAEGFLQLADEIAVDGVAYLAPQAQRGSWYPNRFVDPIESNEPHLTAALGVVADTIERALAAGLDHEQIVLMGFSQGACLASEYVARNPRAYGGLAAFSGGLIGPLGMAFDHDGELDGMPAFFGCSDSDPHIPETRVTESADVFERLGATVETRLYEGMGHTIVDDEVEYVVDLLSTLTGSD</sequence>
<dbReference type="GeneID" id="42180401"/>
<evidence type="ECO:0000259" key="3">
    <source>
        <dbReference type="Pfam" id="PF02230"/>
    </source>
</evidence>
<reference evidence="4 5" key="2">
    <citation type="submission" date="2019-04" db="EMBL/GenBank/DDBJ databases">
        <authorList>
            <person name="Yang S."/>
            <person name="Wei W."/>
        </authorList>
    </citation>
    <scope>NUCLEOTIDE SEQUENCE [LARGE SCALE GENOMIC DNA]</scope>
    <source>
        <strain evidence="5">ZP60</strain>
    </source>
</reference>
<protein>
    <submittedName>
        <fullName evidence="4">Phospholipase</fullName>
    </submittedName>
</protein>
<dbReference type="PANTHER" id="PTHR10655:SF17">
    <property type="entry name" value="LYSOPHOSPHOLIPASE-LIKE PROTEIN 1"/>
    <property type="match status" value="1"/>
</dbReference>
<dbReference type="InterPro" id="IPR029058">
    <property type="entry name" value="AB_hydrolase_fold"/>
</dbReference>
<dbReference type="InterPro" id="IPR003140">
    <property type="entry name" value="PLipase/COase/thioEstase"/>
</dbReference>
<dbReference type="AlphaFoldDB" id="A0A4D6KFY8"/>
<dbReference type="PANTHER" id="PTHR10655">
    <property type="entry name" value="LYSOPHOSPHOLIPASE-RELATED"/>
    <property type="match status" value="1"/>
</dbReference>